<feature type="domain" description="GW" evidence="4">
    <location>
        <begin position="39"/>
        <end position="101"/>
    </location>
</feature>
<dbReference type="Proteomes" id="UP001321741">
    <property type="component" value="Chromosome"/>
</dbReference>
<gene>
    <name evidence="5" type="ORF">KIM322_05250</name>
</gene>
<evidence type="ECO:0000256" key="2">
    <source>
        <dbReference type="SAM" id="SignalP"/>
    </source>
</evidence>
<evidence type="ECO:0000313" key="5">
    <source>
        <dbReference type="EMBL" id="BDR60264.1"/>
    </source>
</evidence>
<evidence type="ECO:0008006" key="7">
    <source>
        <dbReference type="Google" id="ProtNLM"/>
    </source>
</evidence>
<evidence type="ECO:0000259" key="3">
    <source>
        <dbReference type="Pfam" id="PF07523"/>
    </source>
</evidence>
<accession>A0ABM8BG92</accession>
<dbReference type="Pfam" id="PF13457">
    <property type="entry name" value="GW"/>
    <property type="match status" value="1"/>
</dbReference>
<dbReference type="InterPro" id="IPR022038">
    <property type="entry name" value="Ig-like_bact"/>
</dbReference>
<dbReference type="SUPFAM" id="SSF50965">
    <property type="entry name" value="Galactose oxidase, central domain"/>
    <property type="match status" value="1"/>
</dbReference>
<evidence type="ECO:0000256" key="1">
    <source>
        <dbReference type="SAM" id="MobiDB-lite"/>
    </source>
</evidence>
<feature type="region of interest" description="Disordered" evidence="1">
    <location>
        <begin position="189"/>
        <end position="213"/>
    </location>
</feature>
<evidence type="ECO:0000313" key="6">
    <source>
        <dbReference type="Proteomes" id="UP001321741"/>
    </source>
</evidence>
<proteinExistence type="predicted"/>
<feature type="signal peptide" evidence="2">
    <location>
        <begin position="1"/>
        <end position="27"/>
    </location>
</feature>
<name>A0ABM8BG92_9LACO</name>
<organism evidence="5 6">
    <name type="scientific">Lactobacillus xylocopicola</name>
    <dbReference type="NCBI Taxonomy" id="2976676"/>
    <lineage>
        <taxon>Bacteria</taxon>
        <taxon>Bacillati</taxon>
        <taxon>Bacillota</taxon>
        <taxon>Bacilli</taxon>
        <taxon>Lactobacillales</taxon>
        <taxon>Lactobacillaceae</taxon>
        <taxon>Lactobacillus</taxon>
    </lineage>
</organism>
<protein>
    <recommendedName>
        <fullName evidence="7">GW domain-containing protein</fullName>
    </recommendedName>
</protein>
<evidence type="ECO:0000259" key="4">
    <source>
        <dbReference type="Pfam" id="PF13457"/>
    </source>
</evidence>
<feature type="domain" description="Ig-like" evidence="3">
    <location>
        <begin position="124"/>
        <end position="179"/>
    </location>
</feature>
<dbReference type="InterPro" id="IPR025987">
    <property type="entry name" value="GW_dom"/>
</dbReference>
<feature type="chain" id="PRO_5046255489" description="GW domain-containing protein" evidence="2">
    <location>
        <begin position="28"/>
        <end position="508"/>
    </location>
</feature>
<keyword evidence="6" id="KW-1185">Reference proteome</keyword>
<sequence length="508" mass="56056">MRKNFKNKLLAASVLAMLGLLATGSNPQVNAKSYHKAVTKIAGSGTYAIYHHASKQGPSGKFTSTKYFKYSQIQSKQSISTSKGKFWKIIVNGRTVGWVSQDFFARNQISVAAKISLVQNPNFSFNPKDAINYVTDASGTAVNPSKVSVSTTSINSGTAGQTKVEYHYGTASASADVTVRADAKEGIASANKAPQKGPQAVPTWKGGSKSSSRNWNAAHHYTVETRANAFRSNGLTLRTKLFQPRFVSLGYHQAADSMGQVGAIPEGISIHGSNFTVALFNSSSSQKGHLVSYNLKQINKFKAQDLSNLKWSTFKKYSAHIKVSPYIKLGHGQAIGASAKYIYVIANNNTAKNSTASEEILQIRKSDMKINQVWSFRIWNGANGRYIHNATFVDDNTMYCLFHNGSNHLYEYWKVTRSGDTWTPVEVGATKTDFISNHSPVQGFTYDQKHQQFYIGFNDYIFKVAQNGTYRATHRLKVKREIEGMSVSGNKLYVEFAQRGELMAGKTK</sequence>
<dbReference type="EMBL" id="AP026803">
    <property type="protein sequence ID" value="BDR60264.1"/>
    <property type="molecule type" value="Genomic_DNA"/>
</dbReference>
<dbReference type="SUPFAM" id="SSF82057">
    <property type="entry name" value="Prokaryotic SH3-related domain"/>
    <property type="match status" value="1"/>
</dbReference>
<dbReference type="Pfam" id="PF07523">
    <property type="entry name" value="Big_3"/>
    <property type="match status" value="1"/>
</dbReference>
<dbReference type="RefSeq" id="WP_425604653.1">
    <property type="nucleotide sequence ID" value="NZ_AP026803.1"/>
</dbReference>
<reference evidence="5 6" key="1">
    <citation type="journal article" date="2023" name="Microbiol. Spectr.">
        <title>Symbiosis of Carpenter Bees with Uncharacterized Lactic Acid Bacteria Showing NAD Auxotrophy.</title>
        <authorList>
            <person name="Kawasaki S."/>
            <person name="Ozawa K."/>
            <person name="Mori T."/>
            <person name="Yamamoto A."/>
            <person name="Ito M."/>
            <person name="Ohkuma M."/>
            <person name="Sakamoto M."/>
            <person name="Matsutani M."/>
        </authorList>
    </citation>
    <scope>NUCLEOTIDE SEQUENCE [LARGE SCALE GENOMIC DNA]</scope>
    <source>
        <strain evidence="5 6">Kim32-2</strain>
    </source>
</reference>
<dbReference type="InterPro" id="IPR011043">
    <property type="entry name" value="Gal_Oxase/kelch_b-propeller"/>
</dbReference>
<keyword evidence="2" id="KW-0732">Signal</keyword>